<protein>
    <submittedName>
        <fullName evidence="1">Uncharacterized protein</fullName>
    </submittedName>
</protein>
<proteinExistence type="predicted"/>
<dbReference type="InParanoid" id="G2YGG3"/>
<dbReference type="HOGENOM" id="CLU_3086993_0_0_1"/>
<accession>G2YGG3</accession>
<sequence>MSSMNHDELMDRCMHGLAGVSMYIINGLISKSEISSSKLHENTNTNLLSLLK</sequence>
<dbReference type="Proteomes" id="UP000008177">
    <property type="component" value="Unplaced contigs"/>
</dbReference>
<organism evidence="1 2">
    <name type="scientific">Botryotinia fuckeliana (strain T4)</name>
    <name type="common">Noble rot fungus</name>
    <name type="synonym">Botrytis cinerea</name>
    <dbReference type="NCBI Taxonomy" id="999810"/>
    <lineage>
        <taxon>Eukaryota</taxon>
        <taxon>Fungi</taxon>
        <taxon>Dikarya</taxon>
        <taxon>Ascomycota</taxon>
        <taxon>Pezizomycotina</taxon>
        <taxon>Leotiomycetes</taxon>
        <taxon>Helotiales</taxon>
        <taxon>Sclerotiniaceae</taxon>
        <taxon>Botrytis</taxon>
    </lineage>
</organism>
<dbReference type="EMBL" id="FQ790330">
    <property type="protein sequence ID" value="CCD50861.1"/>
    <property type="molecule type" value="Genomic_DNA"/>
</dbReference>
<gene>
    <name evidence="1" type="ORF">BofuT4_P086400.1</name>
</gene>
<name>G2YGG3_BOTF4</name>
<reference evidence="2" key="1">
    <citation type="journal article" date="2011" name="PLoS Genet.">
        <title>Genomic analysis of the necrotrophic fungal pathogens Sclerotinia sclerotiorum and Botrytis cinerea.</title>
        <authorList>
            <person name="Amselem J."/>
            <person name="Cuomo C.A."/>
            <person name="van Kan J.A."/>
            <person name="Viaud M."/>
            <person name="Benito E.P."/>
            <person name="Couloux A."/>
            <person name="Coutinho P.M."/>
            <person name="de Vries R.P."/>
            <person name="Dyer P.S."/>
            <person name="Fillinger S."/>
            <person name="Fournier E."/>
            <person name="Gout L."/>
            <person name="Hahn M."/>
            <person name="Kohn L."/>
            <person name="Lapalu N."/>
            <person name="Plummer K.M."/>
            <person name="Pradier J.M."/>
            <person name="Quevillon E."/>
            <person name="Sharon A."/>
            <person name="Simon A."/>
            <person name="ten Have A."/>
            <person name="Tudzynski B."/>
            <person name="Tudzynski P."/>
            <person name="Wincker P."/>
            <person name="Andrew M."/>
            <person name="Anthouard V."/>
            <person name="Beever R.E."/>
            <person name="Beffa R."/>
            <person name="Benoit I."/>
            <person name="Bouzid O."/>
            <person name="Brault B."/>
            <person name="Chen Z."/>
            <person name="Choquer M."/>
            <person name="Collemare J."/>
            <person name="Cotton P."/>
            <person name="Danchin E.G."/>
            <person name="Da Silva C."/>
            <person name="Gautier A."/>
            <person name="Giraud C."/>
            <person name="Giraud T."/>
            <person name="Gonzalez C."/>
            <person name="Grossetete S."/>
            <person name="Guldener U."/>
            <person name="Henrissat B."/>
            <person name="Howlett B.J."/>
            <person name="Kodira C."/>
            <person name="Kretschmer M."/>
            <person name="Lappartient A."/>
            <person name="Leroch M."/>
            <person name="Levis C."/>
            <person name="Mauceli E."/>
            <person name="Neuveglise C."/>
            <person name="Oeser B."/>
            <person name="Pearson M."/>
            <person name="Poulain J."/>
            <person name="Poussereau N."/>
            <person name="Quesneville H."/>
            <person name="Rascle C."/>
            <person name="Schumacher J."/>
            <person name="Segurens B."/>
            <person name="Sexton A."/>
            <person name="Silva E."/>
            <person name="Sirven C."/>
            <person name="Soanes D.M."/>
            <person name="Talbot N.J."/>
            <person name="Templeton M."/>
            <person name="Yandava C."/>
            <person name="Yarden O."/>
            <person name="Zeng Q."/>
            <person name="Rollins J.A."/>
            <person name="Lebrun M.H."/>
            <person name="Dickman M."/>
        </authorList>
    </citation>
    <scope>NUCLEOTIDE SEQUENCE [LARGE SCALE GENOMIC DNA]</scope>
    <source>
        <strain evidence="2">T4</strain>
    </source>
</reference>
<evidence type="ECO:0000313" key="2">
    <source>
        <dbReference type="Proteomes" id="UP000008177"/>
    </source>
</evidence>
<dbReference type="AlphaFoldDB" id="G2YGG3"/>
<evidence type="ECO:0000313" key="1">
    <source>
        <dbReference type="EMBL" id="CCD50861.1"/>
    </source>
</evidence>